<dbReference type="InterPro" id="IPR023214">
    <property type="entry name" value="HAD_sf"/>
</dbReference>
<reference evidence="1 2" key="1">
    <citation type="submission" date="2018-10" db="EMBL/GenBank/DDBJ databases">
        <title>Genome-guide identification and characterization of bacteria that degrade polycyclic aromatic hydrocarbons and resist hexavalent chromium simultaneously.</title>
        <authorList>
            <person name="Feng H."/>
        </authorList>
    </citation>
    <scope>NUCLEOTIDE SEQUENCE [LARGE SCALE GENOMIC DNA]</scope>
    <source>
        <strain evidence="1 2">J015</strain>
    </source>
</reference>
<dbReference type="GO" id="GO:0016791">
    <property type="term" value="F:phosphatase activity"/>
    <property type="evidence" value="ECO:0007669"/>
    <property type="project" value="TreeGrafter"/>
</dbReference>
<dbReference type="AlphaFoldDB" id="A0A3B0G7K6"/>
<accession>A0A3B0G7K6</accession>
<name>A0A3B0G7K6_PSEPS</name>
<proteinExistence type="predicted"/>
<dbReference type="GO" id="GO:0000287">
    <property type="term" value="F:magnesium ion binding"/>
    <property type="evidence" value="ECO:0007669"/>
    <property type="project" value="TreeGrafter"/>
</dbReference>
<dbReference type="Proteomes" id="UP000273159">
    <property type="component" value="Unassembled WGS sequence"/>
</dbReference>
<reference evidence="2" key="2">
    <citation type="submission" date="2018-10" db="EMBL/GenBank/DDBJ databases">
        <authorList>
            <person name="Wang Y."/>
            <person name="Wang J."/>
            <person name="Yang X."/>
            <person name="Wang Z."/>
            <person name="Huang Y."/>
        </authorList>
    </citation>
    <scope>NUCLEOTIDE SEQUENCE [LARGE SCALE GENOMIC DNA]</scope>
    <source>
        <strain evidence="2">J015</strain>
    </source>
</reference>
<dbReference type="SUPFAM" id="SSF56784">
    <property type="entry name" value="HAD-like"/>
    <property type="match status" value="1"/>
</dbReference>
<dbReference type="RefSeq" id="WP_120691854.1">
    <property type="nucleotide sequence ID" value="NZ_RBNH01000003.1"/>
</dbReference>
<evidence type="ECO:0000313" key="2">
    <source>
        <dbReference type="Proteomes" id="UP000273159"/>
    </source>
</evidence>
<dbReference type="Pfam" id="PF08282">
    <property type="entry name" value="Hydrolase_3"/>
    <property type="match status" value="1"/>
</dbReference>
<protein>
    <submittedName>
        <fullName evidence="1">HAD family phosphatase</fullName>
    </submittedName>
</protein>
<dbReference type="PANTHER" id="PTHR10000:SF8">
    <property type="entry name" value="HAD SUPERFAMILY HYDROLASE-LIKE, TYPE 3"/>
    <property type="match status" value="1"/>
</dbReference>
<dbReference type="Gene3D" id="3.40.50.1000">
    <property type="entry name" value="HAD superfamily/HAD-like"/>
    <property type="match status" value="1"/>
</dbReference>
<dbReference type="PANTHER" id="PTHR10000">
    <property type="entry name" value="PHOSPHOSERINE PHOSPHATASE"/>
    <property type="match status" value="1"/>
</dbReference>
<evidence type="ECO:0000313" key="1">
    <source>
        <dbReference type="EMBL" id="RKO26207.1"/>
    </source>
</evidence>
<organism evidence="1 2">
    <name type="scientific">Pseudarthrobacter phenanthrenivorans</name>
    <name type="common">Arthrobacter phenanthrenivorans</name>
    <dbReference type="NCBI Taxonomy" id="361575"/>
    <lineage>
        <taxon>Bacteria</taxon>
        <taxon>Bacillati</taxon>
        <taxon>Actinomycetota</taxon>
        <taxon>Actinomycetes</taxon>
        <taxon>Micrococcales</taxon>
        <taxon>Micrococcaceae</taxon>
        <taxon>Pseudarthrobacter</taxon>
    </lineage>
</organism>
<dbReference type="Gene3D" id="3.30.1240.10">
    <property type="match status" value="1"/>
</dbReference>
<sequence>MSSQQTVRPRAIFLDIDGTYADHGLAPEAHVEAVRTARRLGHLVFVCTGRPLSMVPGHILDAGFDGTITGAGARVELNGKVLKDTRFRQDLAARIVETLDAHGAAYILEAPEALHGRTGVDQRLREVLGPIFAGRPQHDGVLSTDVDPLEDILGPMQYSDDLRGTSYAKISCFDSPVPLGKLVDGLGPEVGLIPSSLSALGDRAGEIFMAGTHKAVGIQAVEEHLGLDRADIVAIGDSANDIEMLEYAGVGIAVEGGHPAVLAVADRTTPGPAGNGVARAFADLGLLGQADS</sequence>
<dbReference type="GO" id="GO:0005829">
    <property type="term" value="C:cytosol"/>
    <property type="evidence" value="ECO:0007669"/>
    <property type="project" value="TreeGrafter"/>
</dbReference>
<comment type="caution">
    <text evidence="1">The sequence shown here is derived from an EMBL/GenBank/DDBJ whole genome shotgun (WGS) entry which is preliminary data.</text>
</comment>
<dbReference type="EMBL" id="RBNH01000003">
    <property type="protein sequence ID" value="RKO26207.1"/>
    <property type="molecule type" value="Genomic_DNA"/>
</dbReference>
<dbReference type="InterPro" id="IPR036412">
    <property type="entry name" value="HAD-like_sf"/>
</dbReference>
<gene>
    <name evidence="1" type="ORF">D7Z96_05605</name>
</gene>